<dbReference type="EMBL" id="JACOPO010000002">
    <property type="protein sequence ID" value="MBC5722187.1"/>
    <property type="molecule type" value="Genomic_DNA"/>
</dbReference>
<organism evidence="6 7">
    <name type="scientific">Flintibacter hominis</name>
    <dbReference type="NCBI Taxonomy" id="2763048"/>
    <lineage>
        <taxon>Bacteria</taxon>
        <taxon>Bacillati</taxon>
        <taxon>Bacillota</taxon>
        <taxon>Clostridia</taxon>
        <taxon>Eubacteriales</taxon>
        <taxon>Flintibacter</taxon>
    </lineage>
</organism>
<dbReference type="PANTHER" id="PTHR30126:SF96">
    <property type="entry name" value="TRANSCRIPTIONAL REGULATORY PROTEIN, LYSR FAMILY"/>
    <property type="match status" value="1"/>
</dbReference>
<dbReference type="InterPro" id="IPR000847">
    <property type="entry name" value="LysR_HTH_N"/>
</dbReference>
<dbReference type="GO" id="GO:0003700">
    <property type="term" value="F:DNA-binding transcription factor activity"/>
    <property type="evidence" value="ECO:0007669"/>
    <property type="project" value="InterPro"/>
</dbReference>
<keyword evidence="7" id="KW-1185">Reference proteome</keyword>
<dbReference type="InterPro" id="IPR005119">
    <property type="entry name" value="LysR_subst-bd"/>
</dbReference>
<gene>
    <name evidence="6" type="ORF">H8S11_05080</name>
</gene>
<protein>
    <submittedName>
        <fullName evidence="6">LysR family transcriptional regulator</fullName>
    </submittedName>
</protein>
<dbReference type="RefSeq" id="WP_186852420.1">
    <property type="nucleotide sequence ID" value="NZ_JACOPO010000002.1"/>
</dbReference>
<dbReference type="Pfam" id="PF00126">
    <property type="entry name" value="HTH_1"/>
    <property type="match status" value="1"/>
</dbReference>
<dbReference type="SUPFAM" id="SSF46785">
    <property type="entry name" value="Winged helix' DNA-binding domain"/>
    <property type="match status" value="1"/>
</dbReference>
<comment type="similarity">
    <text evidence="1">Belongs to the LysR transcriptional regulatory family.</text>
</comment>
<evidence type="ECO:0000313" key="6">
    <source>
        <dbReference type="EMBL" id="MBC5722187.1"/>
    </source>
</evidence>
<dbReference type="PANTHER" id="PTHR30126">
    <property type="entry name" value="HTH-TYPE TRANSCRIPTIONAL REGULATOR"/>
    <property type="match status" value="1"/>
</dbReference>
<feature type="domain" description="HTH lysR-type" evidence="5">
    <location>
        <begin position="1"/>
        <end position="57"/>
    </location>
</feature>
<evidence type="ECO:0000313" key="7">
    <source>
        <dbReference type="Proteomes" id="UP000628736"/>
    </source>
</evidence>
<proteinExistence type="inferred from homology"/>
<evidence type="ECO:0000259" key="5">
    <source>
        <dbReference type="PROSITE" id="PS50931"/>
    </source>
</evidence>
<dbReference type="AlphaFoldDB" id="A0A8J6J854"/>
<dbReference type="SUPFAM" id="SSF53850">
    <property type="entry name" value="Periplasmic binding protein-like II"/>
    <property type="match status" value="1"/>
</dbReference>
<dbReference type="PRINTS" id="PR00039">
    <property type="entry name" value="HTHLYSR"/>
</dbReference>
<dbReference type="Pfam" id="PF03466">
    <property type="entry name" value="LysR_substrate"/>
    <property type="match status" value="1"/>
</dbReference>
<evidence type="ECO:0000256" key="2">
    <source>
        <dbReference type="ARBA" id="ARBA00023015"/>
    </source>
</evidence>
<sequence length="319" mass="37451">MNIKSIEYFLITAEEMNFTRAAERLYISQQALSSHIKRLEEEYHVQLFARKPSLHLTLEGEQMVFYGKQILDSDKKMLAAFSDISANCRGTLKVGISRLRSKVFFPDIWKYYYSSHENISIELISGNSAYMDELLQAGKLDLYLGINIPIASNQHRIQLAQEVIHCCFSKELLIRYYPNTWRGILSEFQKHGAEFERIADLPFGTVRQGNKLRDELELCFTRTRKPRLIFESEQQDLIYQFSKNGAFSGLLSPVTFYQFRDELKCLEGEFFIFPLRDHMQKSIFSLVYRKDYPLPRYASDFVQVACMVIRNYSKFIYSK</sequence>
<accession>A0A8J6J854</accession>
<name>A0A8J6J854_9FIRM</name>
<keyword evidence="3" id="KW-0238">DNA-binding</keyword>
<keyword evidence="2" id="KW-0805">Transcription regulation</keyword>
<dbReference type="Proteomes" id="UP000628736">
    <property type="component" value="Unassembled WGS sequence"/>
</dbReference>
<dbReference type="PROSITE" id="PS50931">
    <property type="entry name" value="HTH_LYSR"/>
    <property type="match status" value="1"/>
</dbReference>
<evidence type="ECO:0000256" key="4">
    <source>
        <dbReference type="ARBA" id="ARBA00023163"/>
    </source>
</evidence>
<dbReference type="InterPro" id="IPR036388">
    <property type="entry name" value="WH-like_DNA-bd_sf"/>
</dbReference>
<dbReference type="CDD" id="cd05466">
    <property type="entry name" value="PBP2_LTTR_substrate"/>
    <property type="match status" value="1"/>
</dbReference>
<comment type="caution">
    <text evidence="6">The sequence shown here is derived from an EMBL/GenBank/DDBJ whole genome shotgun (WGS) entry which is preliminary data.</text>
</comment>
<dbReference type="Gene3D" id="3.40.190.290">
    <property type="match status" value="1"/>
</dbReference>
<dbReference type="InterPro" id="IPR036390">
    <property type="entry name" value="WH_DNA-bd_sf"/>
</dbReference>
<keyword evidence="4" id="KW-0804">Transcription</keyword>
<reference evidence="6" key="1">
    <citation type="submission" date="2020-08" db="EMBL/GenBank/DDBJ databases">
        <title>Genome public.</title>
        <authorList>
            <person name="Liu C."/>
            <person name="Sun Q."/>
        </authorList>
    </citation>
    <scope>NUCLEOTIDE SEQUENCE</scope>
    <source>
        <strain evidence="6">NSJ-23</strain>
    </source>
</reference>
<evidence type="ECO:0000256" key="1">
    <source>
        <dbReference type="ARBA" id="ARBA00009437"/>
    </source>
</evidence>
<evidence type="ECO:0000256" key="3">
    <source>
        <dbReference type="ARBA" id="ARBA00023125"/>
    </source>
</evidence>
<dbReference type="GO" id="GO:0003677">
    <property type="term" value="F:DNA binding"/>
    <property type="evidence" value="ECO:0007669"/>
    <property type="project" value="UniProtKB-KW"/>
</dbReference>
<dbReference type="Gene3D" id="1.10.10.10">
    <property type="entry name" value="Winged helix-like DNA-binding domain superfamily/Winged helix DNA-binding domain"/>
    <property type="match status" value="1"/>
</dbReference>